<dbReference type="InParanoid" id="A0A674CXU1"/>
<feature type="region of interest" description="Disordered" evidence="22">
    <location>
        <begin position="118"/>
        <end position="137"/>
    </location>
</feature>
<keyword evidence="14" id="KW-0496">Mitochondrion</keyword>
<keyword evidence="26" id="KW-1185">Reference proteome</keyword>
<feature type="compositionally biased region" description="Low complexity" evidence="22">
    <location>
        <begin position="174"/>
        <end position="198"/>
    </location>
</feature>
<reference evidence="25" key="1">
    <citation type="submission" date="2025-08" db="UniProtKB">
        <authorList>
            <consortium name="Ensembl"/>
        </authorList>
    </citation>
    <scope>IDENTIFICATION</scope>
</reference>
<dbReference type="Gene3D" id="1.10.533.10">
    <property type="entry name" value="Death Domain, Fas"/>
    <property type="match status" value="1"/>
</dbReference>
<dbReference type="Ensembl" id="ENSSTUT00000093938.1">
    <property type="protein sequence ID" value="ENSSTUP00000088283.1"/>
    <property type="gene ID" value="ENSSTUG00000038812.1"/>
</dbReference>
<evidence type="ECO:0000256" key="17">
    <source>
        <dbReference type="ARBA" id="ARBA00023140"/>
    </source>
</evidence>
<dbReference type="GO" id="GO:0032728">
    <property type="term" value="P:positive regulation of interferon-beta production"/>
    <property type="evidence" value="ECO:0007669"/>
    <property type="project" value="UniProtKB-ARBA"/>
</dbReference>
<dbReference type="InterPro" id="IPR042144">
    <property type="entry name" value="CARD_IPS1"/>
</dbReference>
<evidence type="ECO:0000256" key="10">
    <source>
        <dbReference type="ARBA" id="ARBA00022843"/>
    </source>
</evidence>
<evidence type="ECO:0000256" key="13">
    <source>
        <dbReference type="ARBA" id="ARBA00023118"/>
    </source>
</evidence>
<feature type="region of interest" description="Disordered" evidence="22">
    <location>
        <begin position="329"/>
        <end position="357"/>
    </location>
</feature>
<evidence type="ECO:0000256" key="22">
    <source>
        <dbReference type="SAM" id="MobiDB-lite"/>
    </source>
</evidence>
<organism evidence="25 26">
    <name type="scientific">Salmo trutta</name>
    <name type="common">Brown trout</name>
    <dbReference type="NCBI Taxonomy" id="8032"/>
    <lineage>
        <taxon>Eukaryota</taxon>
        <taxon>Metazoa</taxon>
        <taxon>Chordata</taxon>
        <taxon>Craniata</taxon>
        <taxon>Vertebrata</taxon>
        <taxon>Euteleostomi</taxon>
        <taxon>Actinopterygii</taxon>
        <taxon>Neopterygii</taxon>
        <taxon>Teleostei</taxon>
        <taxon>Protacanthopterygii</taxon>
        <taxon>Salmoniformes</taxon>
        <taxon>Salmonidae</taxon>
        <taxon>Salmoninae</taxon>
        <taxon>Salmo</taxon>
    </lineage>
</organism>
<feature type="compositionally biased region" description="Low complexity" evidence="22">
    <location>
        <begin position="625"/>
        <end position="635"/>
    </location>
</feature>
<keyword evidence="5" id="KW-0597">Phosphoprotein</keyword>
<dbReference type="GO" id="GO:0002230">
    <property type="term" value="P:positive regulation of defense response to virus by host"/>
    <property type="evidence" value="ECO:0007669"/>
    <property type="project" value="UniProtKB-ARBA"/>
</dbReference>
<keyword evidence="9" id="KW-1000">Mitochondrion outer membrane</keyword>
<gene>
    <name evidence="25" type="primary">LOC115173045</name>
</gene>
<feature type="transmembrane region" description="Helical" evidence="23">
    <location>
        <begin position="668"/>
        <end position="687"/>
    </location>
</feature>
<feature type="compositionally biased region" description="Polar residues" evidence="22">
    <location>
        <begin position="122"/>
        <end position="131"/>
    </location>
</feature>
<dbReference type="Proteomes" id="UP000472277">
    <property type="component" value="Chromosome 33"/>
</dbReference>
<evidence type="ECO:0000256" key="16">
    <source>
        <dbReference type="ARBA" id="ARBA00023139"/>
    </source>
</evidence>
<evidence type="ECO:0000256" key="3">
    <source>
        <dbReference type="ARBA" id="ARBA00022481"/>
    </source>
</evidence>
<evidence type="ECO:0000256" key="21">
    <source>
        <dbReference type="ARBA" id="ARBA00083233"/>
    </source>
</evidence>
<evidence type="ECO:0000313" key="25">
    <source>
        <dbReference type="Ensembl" id="ENSSTUP00000088283.1"/>
    </source>
</evidence>
<dbReference type="GO" id="GO:0045087">
    <property type="term" value="P:innate immune response"/>
    <property type="evidence" value="ECO:0007669"/>
    <property type="project" value="UniProtKB-KW"/>
</dbReference>
<accession>A0A674CXU1</accession>
<dbReference type="GO" id="GO:1900227">
    <property type="term" value="P:positive regulation of NLRP3 inflammasome complex assembly"/>
    <property type="evidence" value="ECO:0007669"/>
    <property type="project" value="UniProtKB-ARBA"/>
</dbReference>
<evidence type="ECO:0000313" key="26">
    <source>
        <dbReference type="Proteomes" id="UP000472277"/>
    </source>
</evidence>
<evidence type="ECO:0000256" key="4">
    <source>
        <dbReference type="ARBA" id="ARBA00022499"/>
    </source>
</evidence>
<feature type="compositionally biased region" description="Pro residues" evidence="22">
    <location>
        <begin position="157"/>
        <end position="173"/>
    </location>
</feature>
<keyword evidence="18" id="KW-0449">Lipoprotein</keyword>
<feature type="domain" description="Caspase recruitment" evidence="24">
    <location>
        <begin position="12"/>
        <end position="92"/>
    </location>
</feature>
<evidence type="ECO:0000256" key="11">
    <source>
        <dbReference type="ARBA" id="ARBA00022859"/>
    </source>
</evidence>
<dbReference type="GeneTree" id="ENSGT00990000206238"/>
<dbReference type="GO" id="GO:0032727">
    <property type="term" value="P:positive regulation of interferon-alpha production"/>
    <property type="evidence" value="ECO:0007669"/>
    <property type="project" value="UniProtKB-ARBA"/>
</dbReference>
<keyword evidence="10" id="KW-0832">Ubl conjugation</keyword>
<evidence type="ECO:0000256" key="1">
    <source>
        <dbReference type="ARBA" id="ARBA00004275"/>
    </source>
</evidence>
<dbReference type="AlphaFoldDB" id="A0A674CXU1"/>
<dbReference type="GO" id="GO:0005777">
    <property type="term" value="C:peroxisome"/>
    <property type="evidence" value="ECO:0007669"/>
    <property type="project" value="UniProtKB-SubCell"/>
</dbReference>
<keyword evidence="4" id="KW-1017">Isopeptide bond</keyword>
<keyword evidence="17" id="KW-0576">Peroxisome</keyword>
<keyword evidence="12 23" id="KW-1133">Transmembrane helix</keyword>
<keyword evidence="3" id="KW-0488">Methylation</keyword>
<evidence type="ECO:0000256" key="23">
    <source>
        <dbReference type="SAM" id="Phobius"/>
    </source>
</evidence>
<evidence type="ECO:0000256" key="5">
    <source>
        <dbReference type="ARBA" id="ARBA00022553"/>
    </source>
</evidence>
<dbReference type="GO" id="GO:0070585">
    <property type="term" value="P:protein localization to mitochondrion"/>
    <property type="evidence" value="ECO:0007669"/>
    <property type="project" value="UniProtKB-ARBA"/>
</dbReference>
<dbReference type="CDD" id="cd08811">
    <property type="entry name" value="CARD_IPS1"/>
    <property type="match status" value="1"/>
</dbReference>
<keyword evidence="6" id="KW-0945">Host-virus interaction</keyword>
<keyword evidence="8 23" id="KW-0812">Transmembrane</keyword>
<evidence type="ECO:0000256" key="6">
    <source>
        <dbReference type="ARBA" id="ARBA00022581"/>
    </source>
</evidence>
<keyword evidence="11" id="KW-0391">Immunity</keyword>
<dbReference type="GO" id="GO:1900063">
    <property type="term" value="P:regulation of peroxisome organization"/>
    <property type="evidence" value="ECO:0007669"/>
    <property type="project" value="UniProtKB-ARBA"/>
</dbReference>
<evidence type="ECO:0000256" key="2">
    <source>
        <dbReference type="ARBA" id="ARBA00004572"/>
    </source>
</evidence>
<protein>
    <recommendedName>
        <fullName evidence="19">Mitochondrial antiviral-signaling protein</fullName>
    </recommendedName>
    <alternativeName>
        <fullName evidence="20">Interferon beta promoter stimulator protein 1</fullName>
    </alternativeName>
    <alternativeName>
        <fullName evidence="21">Virus-induced-signaling adapter</fullName>
    </alternativeName>
</protein>
<evidence type="ECO:0000256" key="9">
    <source>
        <dbReference type="ARBA" id="ARBA00022787"/>
    </source>
</evidence>
<dbReference type="GO" id="GO:0002753">
    <property type="term" value="P:cytoplasmic pattern recognition receptor signaling pathway"/>
    <property type="evidence" value="ECO:0007669"/>
    <property type="project" value="UniProtKB-ARBA"/>
</dbReference>
<evidence type="ECO:0000256" key="7">
    <source>
        <dbReference type="ARBA" id="ARBA00022588"/>
    </source>
</evidence>
<feature type="region of interest" description="Disordered" evidence="22">
    <location>
        <begin position="493"/>
        <end position="525"/>
    </location>
</feature>
<dbReference type="Pfam" id="PF16739">
    <property type="entry name" value="CARD_2"/>
    <property type="match status" value="1"/>
</dbReference>
<reference evidence="25" key="2">
    <citation type="submission" date="2025-09" db="UniProtKB">
        <authorList>
            <consortium name="Ensembl"/>
        </authorList>
    </citation>
    <scope>IDENTIFICATION</scope>
</reference>
<dbReference type="GO" id="GO:0051607">
    <property type="term" value="P:defense response to virus"/>
    <property type="evidence" value="ECO:0007669"/>
    <property type="project" value="UniProtKB-KW"/>
</dbReference>
<evidence type="ECO:0000256" key="19">
    <source>
        <dbReference type="ARBA" id="ARBA00071084"/>
    </source>
</evidence>
<dbReference type="FunFam" id="1.10.533.10:FF:000063">
    <property type="entry name" value="Mitochondrial antiviral-signaling protein"/>
    <property type="match status" value="1"/>
</dbReference>
<dbReference type="GO" id="GO:0005741">
    <property type="term" value="C:mitochondrial outer membrane"/>
    <property type="evidence" value="ECO:0007669"/>
    <property type="project" value="UniProtKB-SubCell"/>
</dbReference>
<evidence type="ECO:0000256" key="8">
    <source>
        <dbReference type="ARBA" id="ARBA00022692"/>
    </source>
</evidence>
<evidence type="ECO:0000256" key="12">
    <source>
        <dbReference type="ARBA" id="ARBA00022989"/>
    </source>
</evidence>
<dbReference type="GO" id="GO:0032755">
    <property type="term" value="P:positive regulation of interleukin-6 production"/>
    <property type="evidence" value="ECO:0007669"/>
    <property type="project" value="UniProtKB-ARBA"/>
</dbReference>
<name>A0A674CXU1_SALTR</name>
<evidence type="ECO:0000256" key="15">
    <source>
        <dbReference type="ARBA" id="ARBA00023136"/>
    </source>
</evidence>
<dbReference type="GO" id="GO:0045071">
    <property type="term" value="P:negative regulation of viral genome replication"/>
    <property type="evidence" value="ECO:0007669"/>
    <property type="project" value="UniProtKB-ARBA"/>
</dbReference>
<keyword evidence="7" id="KW-0399">Innate immunity</keyword>
<dbReference type="InterPro" id="IPR011029">
    <property type="entry name" value="DEATH-like_dom_sf"/>
</dbReference>
<proteinExistence type="predicted"/>
<keyword evidence="16" id="KW-0564">Palmitate</keyword>
<feature type="compositionally biased region" description="Polar residues" evidence="22">
    <location>
        <begin position="335"/>
        <end position="344"/>
    </location>
</feature>
<dbReference type="InterPro" id="IPR031964">
    <property type="entry name" value="CARD_dom"/>
</dbReference>
<feature type="region of interest" description="Disordered" evidence="22">
    <location>
        <begin position="156"/>
        <end position="276"/>
    </location>
</feature>
<evidence type="ECO:0000256" key="14">
    <source>
        <dbReference type="ARBA" id="ARBA00023128"/>
    </source>
</evidence>
<evidence type="ECO:0000256" key="18">
    <source>
        <dbReference type="ARBA" id="ARBA00023288"/>
    </source>
</evidence>
<dbReference type="GO" id="GO:0035591">
    <property type="term" value="F:signaling adaptor activity"/>
    <property type="evidence" value="ECO:0007669"/>
    <property type="project" value="UniProtKB-ARBA"/>
</dbReference>
<keyword evidence="13" id="KW-0051">Antiviral defense</keyword>
<feature type="region of interest" description="Disordered" evidence="22">
    <location>
        <begin position="611"/>
        <end position="643"/>
    </location>
</feature>
<feature type="compositionally biased region" description="Polar residues" evidence="22">
    <location>
        <begin position="248"/>
        <end position="273"/>
    </location>
</feature>
<comment type="subcellular location">
    <subcellularLocation>
        <location evidence="2">Mitochondrion outer membrane</location>
        <topology evidence="2">Single-pass membrane protein</topology>
    </subcellularLocation>
    <subcellularLocation>
        <location evidence="1">Peroxisome</location>
    </subcellularLocation>
</comment>
<keyword evidence="15 23" id="KW-0472">Membrane</keyword>
<sequence length="688" mass="74036">MSSFTREKLSLHLRRRMGVFVTRVKATELIAHLPCLTPSDKEEIQAKKDFSGNYVAMQLLLDYVQKRMNWPEELMSALELLEHQDLADELRAEWNKHNQNNPYPPSAAATTAVRTPVHPIPSTISEGSPSSLVLPAQPAPPEVAAPLEVAPPEASLPLPPPVVAPQPEAPPSSVPEAPMAGSSSEPAPHAPEAAVSPEMASEAAPSPVAVLKAEPQATPLSPVSAEEPTVISEPSASSQPGPVETVSLEDNSSHSDAPTQIALSETTPTSSGSDLIPAVTQIPLPVSHLALSQTESTPAALARFQSPERRPVQDTLPHTVKVTTFHQEAVEDSDPTQVNKSTFHQEAVEDSDPTQVNKPTFHQEAVEDSDPTQVNKPTFHQEAVEDSDPTQVNKSTFHQEAVEDSDPTQVTEDVQHTELSHFSLATASASPTVDTSMNEDDVNFSKPEVLRSEVMDSQPYSGDSTRLQRSVSDLVLATDDVNSPVVVPDPFTTSTHLPCQENGVPEEINEPLSHNEPQEDTFESSWLSSLGDQEVLHNVVHVSEDASIQNNDGQSPNIVVHVSKEPRIWNQDDQTQSMLGTKNVGVSGTPRPVPNRNGQSQGLIMMVNGQDASPSTKHPDAPTGSVAVVNSSSSAENRKTVEPMGTEVPMEARAVPELKQEGTIGESYYLLGAAVVAVSLFMAWRMMN</sequence>
<evidence type="ECO:0000259" key="24">
    <source>
        <dbReference type="Pfam" id="PF16739"/>
    </source>
</evidence>
<evidence type="ECO:0000256" key="20">
    <source>
        <dbReference type="ARBA" id="ARBA00082620"/>
    </source>
</evidence>